<keyword evidence="9" id="KW-0902">Two-component regulatory system</keyword>
<evidence type="ECO:0000256" key="10">
    <source>
        <dbReference type="SAM" id="Coils"/>
    </source>
</evidence>
<evidence type="ECO:0000259" key="12">
    <source>
        <dbReference type="PROSITE" id="PS50109"/>
    </source>
</evidence>
<reference evidence="15" key="1">
    <citation type="journal article" date="2009" name="Environ. Microbiol.">
        <title>Contribution of mobile genetic elements to Desulfovibrio vulgaris genome plasticity.</title>
        <authorList>
            <person name="Walker C.B."/>
            <person name="Stolyar S."/>
            <person name="Chivian D."/>
            <person name="Pinel N."/>
            <person name="Gabster J.A."/>
            <person name="Dehal P.S."/>
            <person name="He Z."/>
            <person name="Yang Z.K."/>
            <person name="Yen H.C."/>
            <person name="Zhou J."/>
            <person name="Wall J.D."/>
            <person name="Hazen T.C."/>
            <person name="Arkin A.P."/>
            <person name="Stahl D.A."/>
        </authorList>
    </citation>
    <scope>NUCLEOTIDE SEQUENCE [LARGE SCALE GENOMIC DNA]</scope>
    <source>
        <strain evidence="15">DP4</strain>
    </source>
</reference>
<keyword evidence="10" id="KW-0175">Coiled coil</keyword>
<evidence type="ECO:0000256" key="5">
    <source>
        <dbReference type="ARBA" id="ARBA00022679"/>
    </source>
</evidence>
<dbReference type="PROSITE" id="PS50109">
    <property type="entry name" value="HIS_KIN"/>
    <property type="match status" value="1"/>
</dbReference>
<dbReference type="HOGENOM" id="CLU_000445_89_29_7"/>
<keyword evidence="11" id="KW-0812">Transmembrane</keyword>
<sequence length="486" mass="53259" precursor="true">MRPPLFGTLRANLRQLVMAGIALSILGISVLGGMSYSYLLQLDDALGLAEVVDDLSSDILEIRRYEKNYLLYVMEEDYTENLAFIERALGVTNVILPPDGTGMLGTDEQGRHAIVALRQQLHGYRATITRLEQLRRQGDNRQADSLLNDLREEGKRLVEGARQIAAYQRSRILGMVSKLKQQLLISILGFLAVAVFFSWLVGRRLLGAFTLIENATRGIVQGDFKPLPLPDSRDESRSVVKALNHMIEELENRQNQLVQEKKLASLGVLTSGIAHQLNNPLNNISTSCQILQEDIGSGDAELHARMLRNIHQEVLRSRDIVKGLLEFAREKDFSLVPQRLADVVERAVSLVSSEVPAGVTLSASVPPDMVVPLDAQHMQEALINLLINAIQAIPAPPGTITVSATRLPGRDMVALRVEDTGTGIPPEHLGRIFDPFFTLKAVGKGTGLGLSIVFGVVKKHGGRVTVESEPGKGTAFIIHLHDNDAA</sequence>
<dbReference type="Gene3D" id="3.30.565.10">
    <property type="entry name" value="Histidine kinase-like ATPase, C-terminal domain"/>
    <property type="match status" value="1"/>
</dbReference>
<dbReference type="EC" id="2.7.13.3" evidence="3"/>
<keyword evidence="7 14" id="KW-0418">Kinase</keyword>
<feature type="coiled-coil region" evidence="10">
    <location>
        <begin position="233"/>
        <end position="263"/>
    </location>
</feature>
<name>A0A0H3A584_NITV4</name>
<feature type="domain" description="Histidine kinase" evidence="12">
    <location>
        <begin position="272"/>
        <end position="484"/>
    </location>
</feature>
<organism evidence="14 15">
    <name type="scientific">Nitratidesulfovibrio vulgaris (strain DP4)</name>
    <name type="common">Desulfovibrio vulgaris</name>
    <dbReference type="NCBI Taxonomy" id="391774"/>
    <lineage>
        <taxon>Bacteria</taxon>
        <taxon>Pseudomonadati</taxon>
        <taxon>Thermodesulfobacteriota</taxon>
        <taxon>Desulfovibrionia</taxon>
        <taxon>Desulfovibrionales</taxon>
        <taxon>Desulfovibrionaceae</taxon>
        <taxon>Nitratidesulfovibrio</taxon>
    </lineage>
</organism>
<dbReference type="InterPro" id="IPR005467">
    <property type="entry name" value="His_kinase_dom"/>
</dbReference>
<dbReference type="Proteomes" id="UP000009173">
    <property type="component" value="Chromosome"/>
</dbReference>
<evidence type="ECO:0000256" key="6">
    <source>
        <dbReference type="ARBA" id="ARBA00022741"/>
    </source>
</evidence>
<dbReference type="PRINTS" id="PR00344">
    <property type="entry name" value="BCTRLSENSOR"/>
</dbReference>
<evidence type="ECO:0000313" key="15">
    <source>
        <dbReference type="Proteomes" id="UP000009173"/>
    </source>
</evidence>
<dbReference type="InterPro" id="IPR003594">
    <property type="entry name" value="HATPase_dom"/>
</dbReference>
<evidence type="ECO:0000256" key="11">
    <source>
        <dbReference type="SAM" id="Phobius"/>
    </source>
</evidence>
<accession>A0A0H3A584</accession>
<dbReference type="GO" id="GO:0005524">
    <property type="term" value="F:ATP binding"/>
    <property type="evidence" value="ECO:0007669"/>
    <property type="project" value="UniProtKB-KW"/>
</dbReference>
<dbReference type="PANTHER" id="PTHR43065:SF46">
    <property type="entry name" value="C4-DICARBOXYLATE TRANSPORT SENSOR PROTEIN DCTB"/>
    <property type="match status" value="1"/>
</dbReference>
<evidence type="ECO:0000256" key="7">
    <source>
        <dbReference type="ARBA" id="ARBA00022777"/>
    </source>
</evidence>
<dbReference type="PROSITE" id="PS50885">
    <property type="entry name" value="HAMP"/>
    <property type="match status" value="1"/>
</dbReference>
<evidence type="ECO:0000313" key="14">
    <source>
        <dbReference type="EMBL" id="ABM27115.1"/>
    </source>
</evidence>
<dbReference type="RefSeq" id="WP_011791386.1">
    <property type="nucleotide sequence ID" value="NC_008751.1"/>
</dbReference>
<dbReference type="InterPro" id="IPR003661">
    <property type="entry name" value="HisK_dim/P_dom"/>
</dbReference>
<dbReference type="SMART" id="SM00387">
    <property type="entry name" value="HATPase_c"/>
    <property type="match status" value="1"/>
</dbReference>
<evidence type="ECO:0000259" key="13">
    <source>
        <dbReference type="PROSITE" id="PS50885"/>
    </source>
</evidence>
<dbReference type="GO" id="GO:0016020">
    <property type="term" value="C:membrane"/>
    <property type="evidence" value="ECO:0007669"/>
    <property type="project" value="UniProtKB-SubCell"/>
</dbReference>
<feature type="transmembrane region" description="Helical" evidence="11">
    <location>
        <begin position="183"/>
        <end position="202"/>
    </location>
</feature>
<dbReference type="SUPFAM" id="SSF55874">
    <property type="entry name" value="ATPase domain of HSP90 chaperone/DNA topoisomerase II/histidine kinase"/>
    <property type="match status" value="1"/>
</dbReference>
<keyword evidence="11" id="KW-1133">Transmembrane helix</keyword>
<dbReference type="Pfam" id="PF00512">
    <property type="entry name" value="HisKA"/>
    <property type="match status" value="1"/>
</dbReference>
<feature type="transmembrane region" description="Helical" evidence="11">
    <location>
        <begin position="16"/>
        <end position="39"/>
    </location>
</feature>
<keyword evidence="4" id="KW-0597">Phosphoprotein</keyword>
<dbReference type="Gene3D" id="6.10.340.10">
    <property type="match status" value="1"/>
</dbReference>
<dbReference type="GO" id="GO:0000155">
    <property type="term" value="F:phosphorelay sensor kinase activity"/>
    <property type="evidence" value="ECO:0007669"/>
    <property type="project" value="InterPro"/>
</dbReference>
<evidence type="ECO:0000256" key="9">
    <source>
        <dbReference type="ARBA" id="ARBA00023012"/>
    </source>
</evidence>
<dbReference type="AlphaFoldDB" id="A0A0H3A584"/>
<protein>
    <recommendedName>
        <fullName evidence="3">histidine kinase</fullName>
        <ecNumber evidence="3">2.7.13.3</ecNumber>
    </recommendedName>
</protein>
<dbReference type="CDD" id="cd00082">
    <property type="entry name" value="HisKA"/>
    <property type="match status" value="1"/>
</dbReference>
<comment type="subcellular location">
    <subcellularLocation>
        <location evidence="2">Membrane</location>
    </subcellularLocation>
</comment>
<dbReference type="Pfam" id="PF02518">
    <property type="entry name" value="HATPase_c"/>
    <property type="match status" value="1"/>
</dbReference>
<evidence type="ECO:0000256" key="1">
    <source>
        <dbReference type="ARBA" id="ARBA00000085"/>
    </source>
</evidence>
<evidence type="ECO:0000256" key="4">
    <source>
        <dbReference type="ARBA" id="ARBA00022553"/>
    </source>
</evidence>
<keyword evidence="5" id="KW-0808">Transferase</keyword>
<dbReference type="SMART" id="SM00388">
    <property type="entry name" value="HisKA"/>
    <property type="match status" value="1"/>
</dbReference>
<dbReference type="SUPFAM" id="SSF47384">
    <property type="entry name" value="Homodimeric domain of signal transducing histidine kinase"/>
    <property type="match status" value="1"/>
</dbReference>
<dbReference type="InterPro" id="IPR036890">
    <property type="entry name" value="HATPase_C_sf"/>
</dbReference>
<keyword evidence="6" id="KW-0547">Nucleotide-binding</keyword>
<dbReference type="Gene3D" id="1.10.287.130">
    <property type="match status" value="1"/>
</dbReference>
<dbReference type="KEGG" id="dvl:Dvul_0091"/>
<dbReference type="InterPro" id="IPR003660">
    <property type="entry name" value="HAMP_dom"/>
</dbReference>
<keyword evidence="8" id="KW-0067">ATP-binding</keyword>
<evidence type="ECO:0000256" key="8">
    <source>
        <dbReference type="ARBA" id="ARBA00022840"/>
    </source>
</evidence>
<evidence type="ECO:0000256" key="2">
    <source>
        <dbReference type="ARBA" id="ARBA00004370"/>
    </source>
</evidence>
<dbReference type="InterPro" id="IPR004358">
    <property type="entry name" value="Sig_transdc_His_kin-like_C"/>
</dbReference>
<comment type="catalytic activity">
    <reaction evidence="1">
        <text>ATP + protein L-histidine = ADP + protein N-phospho-L-histidine.</text>
        <dbReference type="EC" id="2.7.13.3"/>
    </reaction>
</comment>
<keyword evidence="11" id="KW-0472">Membrane</keyword>
<feature type="domain" description="HAMP" evidence="13">
    <location>
        <begin position="203"/>
        <end position="255"/>
    </location>
</feature>
<gene>
    <name evidence="14" type="ordered locus">Dvul_0091</name>
</gene>
<proteinExistence type="predicted"/>
<evidence type="ECO:0000256" key="3">
    <source>
        <dbReference type="ARBA" id="ARBA00012438"/>
    </source>
</evidence>
<dbReference type="InterPro" id="IPR036097">
    <property type="entry name" value="HisK_dim/P_sf"/>
</dbReference>
<dbReference type="EMBL" id="CP000527">
    <property type="protein sequence ID" value="ABM27115.1"/>
    <property type="molecule type" value="Genomic_DNA"/>
</dbReference>
<dbReference type="PANTHER" id="PTHR43065">
    <property type="entry name" value="SENSOR HISTIDINE KINASE"/>
    <property type="match status" value="1"/>
</dbReference>